<organism evidence="1">
    <name type="scientific">Oryza brachyantha</name>
    <name type="common">malo sina</name>
    <dbReference type="NCBI Taxonomy" id="4533"/>
    <lineage>
        <taxon>Eukaryota</taxon>
        <taxon>Viridiplantae</taxon>
        <taxon>Streptophyta</taxon>
        <taxon>Embryophyta</taxon>
        <taxon>Tracheophyta</taxon>
        <taxon>Spermatophyta</taxon>
        <taxon>Magnoliopsida</taxon>
        <taxon>Liliopsida</taxon>
        <taxon>Poales</taxon>
        <taxon>Poaceae</taxon>
        <taxon>BOP clade</taxon>
        <taxon>Oryzoideae</taxon>
        <taxon>Oryzeae</taxon>
        <taxon>Oryzinae</taxon>
        <taxon>Oryza</taxon>
    </lineage>
</organism>
<protein>
    <submittedName>
        <fullName evidence="1">Uncharacterized protein</fullName>
    </submittedName>
</protein>
<dbReference type="Gramene" id="OB04G16680.1">
    <property type="protein sequence ID" value="OB04G16680.1"/>
    <property type="gene ID" value="OB04G16680"/>
</dbReference>
<dbReference type="HOGENOM" id="CLU_2967958_0_0_1"/>
<proteinExistence type="predicted"/>
<dbReference type="Proteomes" id="UP000006038">
    <property type="component" value="Chromosome 4"/>
</dbReference>
<dbReference type="EnsemblPlants" id="OB04G16680.1">
    <property type="protein sequence ID" value="OB04G16680.1"/>
    <property type="gene ID" value="OB04G16680"/>
</dbReference>
<dbReference type="AlphaFoldDB" id="J3LWZ3"/>
<name>J3LWZ3_ORYBR</name>
<accession>J3LWZ3</accession>
<reference evidence="1" key="1">
    <citation type="journal article" date="2013" name="Nat. Commun.">
        <title>Whole-genome sequencing of Oryza brachyantha reveals mechanisms underlying Oryza genome evolution.</title>
        <authorList>
            <person name="Chen J."/>
            <person name="Huang Q."/>
            <person name="Gao D."/>
            <person name="Wang J."/>
            <person name="Lang Y."/>
            <person name="Liu T."/>
            <person name="Li B."/>
            <person name="Bai Z."/>
            <person name="Luis Goicoechea J."/>
            <person name="Liang C."/>
            <person name="Chen C."/>
            <person name="Zhang W."/>
            <person name="Sun S."/>
            <person name="Liao Y."/>
            <person name="Zhang X."/>
            <person name="Yang L."/>
            <person name="Song C."/>
            <person name="Wang M."/>
            <person name="Shi J."/>
            <person name="Liu G."/>
            <person name="Liu J."/>
            <person name="Zhou H."/>
            <person name="Zhou W."/>
            <person name="Yu Q."/>
            <person name="An N."/>
            <person name="Chen Y."/>
            <person name="Cai Q."/>
            <person name="Wang B."/>
            <person name="Liu B."/>
            <person name="Min J."/>
            <person name="Huang Y."/>
            <person name="Wu H."/>
            <person name="Li Z."/>
            <person name="Zhang Y."/>
            <person name="Yin Y."/>
            <person name="Song W."/>
            <person name="Jiang J."/>
            <person name="Jackson S.A."/>
            <person name="Wing R.A."/>
            <person name="Wang J."/>
            <person name="Chen M."/>
        </authorList>
    </citation>
    <scope>NUCLEOTIDE SEQUENCE [LARGE SCALE GENOMIC DNA]</scope>
    <source>
        <strain evidence="1">cv. IRGC 101232</strain>
    </source>
</reference>
<evidence type="ECO:0000313" key="2">
    <source>
        <dbReference type="Proteomes" id="UP000006038"/>
    </source>
</evidence>
<sequence>MHNYIHITKIDRVLKNQYKIYIILNIININYTPKLQFGSRQHIYYSKFKKPQTFWNHRR</sequence>
<reference evidence="1" key="2">
    <citation type="submission" date="2013-04" db="UniProtKB">
        <authorList>
            <consortium name="EnsemblPlants"/>
        </authorList>
    </citation>
    <scope>IDENTIFICATION</scope>
</reference>
<evidence type="ECO:0000313" key="1">
    <source>
        <dbReference type="EnsemblPlants" id="OB04G16680.1"/>
    </source>
</evidence>
<keyword evidence="2" id="KW-1185">Reference proteome</keyword>